<feature type="region of interest" description="Disordered" evidence="1">
    <location>
        <begin position="448"/>
        <end position="492"/>
    </location>
</feature>
<name>A0A5C5XSQ0_9PLAN</name>
<dbReference type="GO" id="GO:0005198">
    <property type="term" value="F:structural molecule activity"/>
    <property type="evidence" value="ECO:0007669"/>
    <property type="project" value="InterPro"/>
</dbReference>
<dbReference type="GO" id="GO:0019068">
    <property type="term" value="P:virion assembly"/>
    <property type="evidence" value="ECO:0007669"/>
    <property type="project" value="InterPro"/>
</dbReference>
<feature type="compositionally biased region" description="Acidic residues" evidence="1">
    <location>
        <begin position="470"/>
        <end position="483"/>
    </location>
</feature>
<comment type="caution">
    <text evidence="2">The sequence shown here is derived from an EMBL/GenBank/DDBJ whole genome shotgun (WGS) entry which is preliminary data.</text>
</comment>
<proteinExistence type="predicted"/>
<evidence type="ECO:0000313" key="2">
    <source>
        <dbReference type="EMBL" id="TWT65619.1"/>
    </source>
</evidence>
<evidence type="ECO:0000256" key="1">
    <source>
        <dbReference type="SAM" id="MobiDB-lite"/>
    </source>
</evidence>
<accession>A0A5C5XSQ0</accession>
<organism evidence="2 3">
    <name type="scientific">Crateriforma conspicua</name>
    <dbReference type="NCBI Taxonomy" id="2527996"/>
    <lineage>
        <taxon>Bacteria</taxon>
        <taxon>Pseudomonadati</taxon>
        <taxon>Planctomycetota</taxon>
        <taxon>Planctomycetia</taxon>
        <taxon>Planctomycetales</taxon>
        <taxon>Planctomycetaceae</taxon>
        <taxon>Crateriforma</taxon>
    </lineage>
</organism>
<keyword evidence="3" id="KW-1185">Reference proteome</keyword>
<dbReference type="InterPro" id="IPR006429">
    <property type="entry name" value="Phage_lambda_portal"/>
</dbReference>
<evidence type="ECO:0000313" key="3">
    <source>
        <dbReference type="Proteomes" id="UP000317238"/>
    </source>
</evidence>
<gene>
    <name evidence="2" type="ORF">Pan14r_51660</name>
</gene>
<dbReference type="AlphaFoldDB" id="A0A5C5XSQ0"/>
<reference evidence="2 3" key="1">
    <citation type="submission" date="2019-02" db="EMBL/GenBank/DDBJ databases">
        <title>Deep-cultivation of Planctomycetes and their phenomic and genomic characterization uncovers novel biology.</title>
        <authorList>
            <person name="Wiegand S."/>
            <person name="Jogler M."/>
            <person name="Boedeker C."/>
            <person name="Pinto D."/>
            <person name="Vollmers J."/>
            <person name="Rivas-Marin E."/>
            <person name="Kohn T."/>
            <person name="Peeters S.H."/>
            <person name="Heuer A."/>
            <person name="Rast P."/>
            <person name="Oberbeckmann S."/>
            <person name="Bunk B."/>
            <person name="Jeske O."/>
            <person name="Meyerdierks A."/>
            <person name="Storesund J.E."/>
            <person name="Kallscheuer N."/>
            <person name="Luecker S."/>
            <person name="Lage O.M."/>
            <person name="Pohl T."/>
            <person name="Merkel B.J."/>
            <person name="Hornburger P."/>
            <person name="Mueller R.-W."/>
            <person name="Bruemmer F."/>
            <person name="Labrenz M."/>
            <person name="Spormann A.M."/>
            <person name="Op Den Camp H."/>
            <person name="Overmann J."/>
            <person name="Amann R."/>
            <person name="Jetten M.S.M."/>
            <person name="Mascher T."/>
            <person name="Medema M.H."/>
            <person name="Devos D.P."/>
            <person name="Kaster A.-K."/>
            <person name="Ovreas L."/>
            <person name="Rohde M."/>
            <person name="Galperin M.Y."/>
            <person name="Jogler C."/>
        </authorList>
    </citation>
    <scope>NUCLEOTIDE SEQUENCE [LARGE SCALE GENOMIC DNA]</scope>
    <source>
        <strain evidence="2 3">Pan14r</strain>
    </source>
</reference>
<sequence>MNGQLIGVDGKPLTSRHEKTRRSLLAKYDAAQTTPGNRRHWEMADLLSPREANNPAVRQTLRSRSRYEVGNNSFASGIIRSLVNDIVGRGPRLQIDIEDGKAKQQIEQRFRNWWRRARMTRQLRTAKMSQFVDGETFIHAATNPRIADRCQLACRVTEADQITNPSLAVNDPKHDDGIHFDDFDNPVRYERLKHHPGDAYGYSLDDFEPVPAEQMIHLFRHDRPGVRRGIPVITPALPLFGLMRRYTLAVVRCAEHAAHFSGIFYTDHPNLDSPEQVDPLDEIEVEMGMFMTLPEGWKMGQLKAEQPVQVFEMFRNAIVLEIARCVLMPKNKALGDSGGYNLASGKLDFTGYSDMLRVERDDLEIEVADRIFQWWLDEALLIPGYLPTLPTFPDGVPHSWIWDQPKPADELKAANAAKVLWEMGLMTDEEYLRQTGKDPDTHYQELQRQRERREALGLPLPGQSGATSEMIEDEDIDDEEQTAAEEKEGVAA</sequence>
<dbReference type="RefSeq" id="WP_145304391.1">
    <property type="nucleotide sequence ID" value="NZ_CP036319.1"/>
</dbReference>
<dbReference type="OrthoDB" id="622132at2"/>
<protein>
    <submittedName>
        <fullName evidence="2">Phage portal protein, lambda family</fullName>
    </submittedName>
</protein>
<dbReference type="EMBL" id="SJPL01000002">
    <property type="protein sequence ID" value="TWT65619.1"/>
    <property type="molecule type" value="Genomic_DNA"/>
</dbReference>
<dbReference type="Pfam" id="PF05136">
    <property type="entry name" value="Phage_portal_2"/>
    <property type="match status" value="1"/>
</dbReference>
<dbReference type="Proteomes" id="UP000317238">
    <property type="component" value="Unassembled WGS sequence"/>
</dbReference>